<organism evidence="2">
    <name type="scientific">Papaver rhoeas</name>
    <name type="common">Common poppy</name>
    <dbReference type="NCBI Taxonomy" id="33128"/>
    <lineage>
        <taxon>Eukaryota</taxon>
        <taxon>Viridiplantae</taxon>
        <taxon>Streptophyta</taxon>
        <taxon>Embryophyta</taxon>
        <taxon>Tracheophyta</taxon>
        <taxon>Spermatophyta</taxon>
        <taxon>Magnoliopsida</taxon>
        <taxon>Ranunculales</taxon>
        <taxon>Papaveraceae</taxon>
        <taxon>Papaveroideae</taxon>
        <taxon>Papaver</taxon>
    </lineage>
</organism>
<evidence type="ECO:0000256" key="1">
    <source>
        <dbReference type="SAM" id="Phobius"/>
    </source>
</evidence>
<name>C5J8E4_PAPRH</name>
<proteinExistence type="evidence at transcript level"/>
<evidence type="ECO:0000313" key="2">
    <source>
        <dbReference type="EMBL" id="CAX48743.1"/>
    </source>
</evidence>
<keyword evidence="1" id="KW-0812">Transmembrane</keyword>
<reference evidence="2" key="1">
    <citation type="journal article" date="2009" name="Nature">
        <title>Identification of the pollen self-incompatibility determinant in Papaver rhoeas.</title>
        <authorList>
            <person name="Wheeler M.J."/>
            <person name="de Graaf B.H.J."/>
            <person name="Hadjiosif N."/>
            <person name="Perry R.M."/>
            <person name="Poulter N.S."/>
            <person name="Osman K."/>
            <person name="Vatovec S."/>
            <person name="Harper A."/>
            <person name="Franklin F.C.H."/>
            <person name="Franklin-Tong V.E."/>
        </authorList>
    </citation>
    <scope>NUCLEOTIDE SEQUENCE</scope>
</reference>
<keyword evidence="1" id="KW-0472">Membrane</keyword>
<dbReference type="EMBL" id="FN178511">
    <property type="protein sequence ID" value="CAX48743.1"/>
    <property type="molecule type" value="mRNA"/>
</dbReference>
<accession>C5J8E4</accession>
<feature type="transmembrane region" description="Helical" evidence="1">
    <location>
        <begin position="140"/>
        <end position="163"/>
    </location>
</feature>
<feature type="transmembrane region" description="Helical" evidence="1">
    <location>
        <begin position="103"/>
        <end position="120"/>
    </location>
</feature>
<protein>
    <submittedName>
        <fullName evidence="2">Pollen S</fullName>
    </submittedName>
</protein>
<gene>
    <name evidence="2" type="primary">pS</name>
</gene>
<dbReference type="AlphaFoldDB" id="C5J8E4"/>
<feature type="transmembrane region" description="Helical" evidence="1">
    <location>
        <begin position="6"/>
        <end position="28"/>
    </location>
</feature>
<keyword evidence="1" id="KW-1133">Transmembrane helix</keyword>
<feature type="transmembrane region" description="Helical" evidence="1">
    <location>
        <begin position="40"/>
        <end position="59"/>
    </location>
</feature>
<sequence length="191" mass="20889">MPRNRHAIYVFRFLAMFVTLFGVAFLVRIKSHHALTWKDLTAFVVLIVLSVIGGGYVSLMYVQALRWLLQHLHVSENQKWVIAFGTTAICDVFLATHNMHATAALSFIALIMICVVAIGWGRDRSGMTEGFFVGFGKLLLINLFSGNLPSALFTGIVLFLAVVAKLTECADEATSAARLVGNADSPCPNEA</sequence>